<keyword evidence="1" id="KW-1133">Transmembrane helix</keyword>
<protein>
    <submittedName>
        <fullName evidence="2">Transmembrane domain-containing protein</fullName>
    </submittedName>
</protein>
<dbReference type="AlphaFoldDB" id="A0A146K6Y4"/>
<keyword evidence="1 2" id="KW-0812">Transmembrane</keyword>
<reference evidence="2" key="1">
    <citation type="submission" date="2015-07" db="EMBL/GenBank/DDBJ databases">
        <title>Adaptation to a free-living lifestyle via gene acquisitions in the diplomonad Trepomonas sp. PC1.</title>
        <authorList>
            <person name="Xu F."/>
            <person name="Jerlstrom-Hultqvist J."/>
            <person name="Kolisko M."/>
            <person name="Simpson A.G.B."/>
            <person name="Roger A.J."/>
            <person name="Svard S.G."/>
            <person name="Andersson J.O."/>
        </authorList>
    </citation>
    <scope>NUCLEOTIDE SEQUENCE</scope>
    <source>
        <strain evidence="2">PC1</strain>
    </source>
</reference>
<feature type="non-terminal residue" evidence="2">
    <location>
        <position position="1"/>
    </location>
</feature>
<feature type="transmembrane region" description="Helical" evidence="1">
    <location>
        <begin position="333"/>
        <end position="356"/>
    </location>
</feature>
<feature type="transmembrane region" description="Helical" evidence="1">
    <location>
        <begin position="400"/>
        <end position="419"/>
    </location>
</feature>
<gene>
    <name evidence="2" type="ORF">TPC1_16612</name>
</gene>
<feature type="transmembrane region" description="Helical" evidence="1">
    <location>
        <begin position="458"/>
        <end position="481"/>
    </location>
</feature>
<feature type="transmembrane region" description="Helical" evidence="1">
    <location>
        <begin position="301"/>
        <end position="321"/>
    </location>
</feature>
<accession>A0A146K6Y4</accession>
<feature type="transmembrane region" description="Helical" evidence="1">
    <location>
        <begin position="516"/>
        <end position="535"/>
    </location>
</feature>
<dbReference type="EMBL" id="GDID01004912">
    <property type="protein sequence ID" value="JAP91694.1"/>
    <property type="molecule type" value="Transcribed_RNA"/>
</dbReference>
<keyword evidence="1" id="KW-0472">Membrane</keyword>
<name>A0A146K6Y4_9EUKA</name>
<proteinExistence type="predicted"/>
<organism evidence="2">
    <name type="scientific">Trepomonas sp. PC1</name>
    <dbReference type="NCBI Taxonomy" id="1076344"/>
    <lineage>
        <taxon>Eukaryota</taxon>
        <taxon>Metamonada</taxon>
        <taxon>Diplomonadida</taxon>
        <taxon>Hexamitidae</taxon>
        <taxon>Hexamitinae</taxon>
        <taxon>Trepomonas</taxon>
    </lineage>
</organism>
<feature type="transmembrane region" description="Helical" evidence="1">
    <location>
        <begin position="376"/>
        <end position="393"/>
    </location>
</feature>
<evidence type="ECO:0000313" key="2">
    <source>
        <dbReference type="EMBL" id="JAP91694.1"/>
    </source>
</evidence>
<sequence>HIRVAMQNQPVGNSILDWYQGLMRGIWRKIGVNPDWVHGFDELTSIFMLVGYSISIAMFFVAHSKRSPFEQQPLCDLQVRTQMAPAFYTENGLKFNLSSEIKFYQVNPNAQSQFLFAFPKRIKTFESISYEAFEKLAEHYQCSNRLQKDVGVTFAFGDTFEQIKSLGNYLVKFNIHAQKGIEQLIQTKNTFLSKMLCPSCLAHSLLKELSGVEKENEVELATFSVQKGVLDIKSSQERDEIVLESAFKLKIQMDEIIKQLSKLVKQPKMLQILELQPEVLQKQRQLGGVHIFGGNLYVSQFQMFILFYLCTLPLAINMNLLHRKQRKQFLKSVLVGFNVRILTTMVSFLACSVVYQAMKSVTGAKQDAFYFYDNDYLLKFVGVVVALVSWATFKMESQQLWMQRSNACLLLAFLASIIFKSQLQLLFMQLSLLSGFGLWAVEFVVAKNLFTRLWTTNFIYILTCFVSSVALTFTNLILSSFTQNESMLAHLALIVAIFTFAFGFLGHFFKLAKGKLVCVAVLAGMALFFVKISLVNPVENQFLMNLAKKEKILQKPSPEGETKLKLFCVGEKCEGFLESGAKFVFIKGQKLFKNHFIKLKEVTKSDLEFDGKEVRQGGDWVQREVEVEGSTFWRVGAEVFEKMK</sequence>
<evidence type="ECO:0000256" key="1">
    <source>
        <dbReference type="SAM" id="Phobius"/>
    </source>
</evidence>
<feature type="transmembrane region" description="Helical" evidence="1">
    <location>
        <begin position="425"/>
        <end position="446"/>
    </location>
</feature>
<feature type="transmembrane region" description="Helical" evidence="1">
    <location>
        <begin position="487"/>
        <end position="509"/>
    </location>
</feature>